<dbReference type="AlphaFoldDB" id="A0AAD1UHG3"/>
<feature type="transmembrane region" description="Helical" evidence="7">
    <location>
        <begin position="90"/>
        <end position="109"/>
    </location>
</feature>
<evidence type="ECO:0000256" key="3">
    <source>
        <dbReference type="ARBA" id="ARBA00022771"/>
    </source>
</evidence>
<keyword evidence="7" id="KW-0472">Membrane</keyword>
<organism evidence="9 10">
    <name type="scientific">Euplotes crassus</name>
    <dbReference type="NCBI Taxonomy" id="5936"/>
    <lineage>
        <taxon>Eukaryota</taxon>
        <taxon>Sar</taxon>
        <taxon>Alveolata</taxon>
        <taxon>Ciliophora</taxon>
        <taxon>Intramacronucleata</taxon>
        <taxon>Spirotrichea</taxon>
        <taxon>Hypotrichia</taxon>
        <taxon>Euplotida</taxon>
        <taxon>Euplotidae</taxon>
        <taxon>Moneuplotes</taxon>
    </lineage>
</organism>
<sequence>MGHFFNVIHSYGFEISLSVASIVFFCIFPLLRMIANEFEEQETLLYSILYYYQAVSSIGVVIYAAENIKFDELTERHRRQDGEAQCNPLLFLYLLFFCIGHLNIALVKVIKNPNEPCHRKLSCSIATLTPLTCAFGCILVLTPIYDQKLDAYFWILWLLYLYLHLYISVYGILALYNNKYHLVYFHPFTYIMYFFHLPFYYCITKTKANPKQDLNESVSTNYSIEGYDIEGFAEVKPKMDENIFEIYDRLTIHDQLTRAKSFRKTFILKPMSQKTKQLLPDDVPSVESEISRISEESKVELCPVCKESMEENQHIVTSACAHQFHFKCMMNEMRTKRICPVCEEKLRPK</sequence>
<comment type="pathway">
    <text evidence="1">Protein modification; protein ubiquitination.</text>
</comment>
<evidence type="ECO:0000256" key="1">
    <source>
        <dbReference type="ARBA" id="ARBA00004906"/>
    </source>
</evidence>
<dbReference type="EMBL" id="CAMPGE010010683">
    <property type="protein sequence ID" value="CAI2369531.1"/>
    <property type="molecule type" value="Genomic_DNA"/>
</dbReference>
<dbReference type="PROSITE" id="PS50089">
    <property type="entry name" value="ZF_RING_2"/>
    <property type="match status" value="1"/>
</dbReference>
<dbReference type="GO" id="GO:0008270">
    <property type="term" value="F:zinc ion binding"/>
    <property type="evidence" value="ECO:0007669"/>
    <property type="project" value="UniProtKB-KW"/>
</dbReference>
<reference evidence="9" key="1">
    <citation type="submission" date="2023-07" db="EMBL/GenBank/DDBJ databases">
        <authorList>
            <consortium name="AG Swart"/>
            <person name="Singh M."/>
            <person name="Singh A."/>
            <person name="Seah K."/>
            <person name="Emmerich C."/>
        </authorList>
    </citation>
    <scope>NUCLEOTIDE SEQUENCE</scope>
    <source>
        <strain evidence="9">DP1</strain>
    </source>
</reference>
<dbReference type="Proteomes" id="UP001295684">
    <property type="component" value="Unassembled WGS sequence"/>
</dbReference>
<dbReference type="InterPro" id="IPR013083">
    <property type="entry name" value="Znf_RING/FYVE/PHD"/>
</dbReference>
<dbReference type="SUPFAM" id="SSF57850">
    <property type="entry name" value="RING/U-box"/>
    <property type="match status" value="1"/>
</dbReference>
<keyword evidence="7" id="KW-1133">Transmembrane helix</keyword>
<dbReference type="InterPro" id="IPR024766">
    <property type="entry name" value="Znf_RING_H2"/>
</dbReference>
<dbReference type="SMART" id="SM00184">
    <property type="entry name" value="RING"/>
    <property type="match status" value="1"/>
</dbReference>
<feature type="transmembrane region" description="Helical" evidence="7">
    <location>
        <begin position="151"/>
        <end position="176"/>
    </location>
</feature>
<feature type="transmembrane region" description="Helical" evidence="7">
    <location>
        <begin position="12"/>
        <end position="31"/>
    </location>
</feature>
<evidence type="ECO:0000256" key="6">
    <source>
        <dbReference type="PROSITE-ProRule" id="PRU00175"/>
    </source>
</evidence>
<dbReference type="Gene3D" id="3.30.40.10">
    <property type="entry name" value="Zinc/RING finger domain, C3HC4 (zinc finger)"/>
    <property type="match status" value="1"/>
</dbReference>
<evidence type="ECO:0000313" key="10">
    <source>
        <dbReference type="Proteomes" id="UP001295684"/>
    </source>
</evidence>
<feature type="transmembrane region" description="Helical" evidence="7">
    <location>
        <begin position="183"/>
        <end position="201"/>
    </location>
</feature>
<comment type="caution">
    <text evidence="9">The sequence shown here is derived from an EMBL/GenBank/DDBJ whole genome shotgun (WGS) entry which is preliminary data.</text>
</comment>
<name>A0AAD1UHG3_EUPCR</name>
<keyword evidence="3 6" id="KW-0863">Zinc-finger</keyword>
<evidence type="ECO:0000313" key="9">
    <source>
        <dbReference type="EMBL" id="CAI2369531.1"/>
    </source>
</evidence>
<evidence type="ECO:0000256" key="2">
    <source>
        <dbReference type="ARBA" id="ARBA00022723"/>
    </source>
</evidence>
<keyword evidence="4" id="KW-0833">Ubl conjugation pathway</keyword>
<gene>
    <name evidence="9" type="ORF">ECRASSUSDP1_LOCUS10832</name>
</gene>
<dbReference type="Pfam" id="PF12678">
    <property type="entry name" value="zf-rbx1"/>
    <property type="match status" value="1"/>
</dbReference>
<keyword evidence="5" id="KW-0862">Zinc</keyword>
<feature type="domain" description="RING-type" evidence="8">
    <location>
        <begin position="302"/>
        <end position="343"/>
    </location>
</feature>
<dbReference type="InterPro" id="IPR001841">
    <property type="entry name" value="Znf_RING"/>
</dbReference>
<accession>A0AAD1UHG3</accession>
<proteinExistence type="predicted"/>
<keyword evidence="2" id="KW-0479">Metal-binding</keyword>
<feature type="transmembrane region" description="Helical" evidence="7">
    <location>
        <begin position="121"/>
        <end position="145"/>
    </location>
</feature>
<protein>
    <recommendedName>
        <fullName evidence="8">RING-type domain-containing protein</fullName>
    </recommendedName>
</protein>
<evidence type="ECO:0000259" key="8">
    <source>
        <dbReference type="PROSITE" id="PS50089"/>
    </source>
</evidence>
<evidence type="ECO:0000256" key="4">
    <source>
        <dbReference type="ARBA" id="ARBA00022786"/>
    </source>
</evidence>
<evidence type="ECO:0000256" key="7">
    <source>
        <dbReference type="SAM" id="Phobius"/>
    </source>
</evidence>
<evidence type="ECO:0000256" key="5">
    <source>
        <dbReference type="ARBA" id="ARBA00022833"/>
    </source>
</evidence>
<keyword evidence="7" id="KW-0812">Transmembrane</keyword>
<keyword evidence="10" id="KW-1185">Reference proteome</keyword>
<feature type="transmembrane region" description="Helical" evidence="7">
    <location>
        <begin position="43"/>
        <end position="65"/>
    </location>
</feature>